<protein>
    <submittedName>
        <fullName evidence="1">Uncharacterized protein</fullName>
    </submittedName>
</protein>
<accession>A0A9K3D396</accession>
<reference evidence="1 2" key="1">
    <citation type="journal article" date="2018" name="PLoS ONE">
        <title>The draft genome of Kipferlia bialata reveals reductive genome evolution in fornicate parasites.</title>
        <authorList>
            <person name="Tanifuji G."/>
            <person name="Takabayashi S."/>
            <person name="Kume K."/>
            <person name="Takagi M."/>
            <person name="Nakayama T."/>
            <person name="Kamikawa R."/>
            <person name="Inagaki Y."/>
            <person name="Hashimoto T."/>
        </authorList>
    </citation>
    <scope>NUCLEOTIDE SEQUENCE [LARGE SCALE GENOMIC DNA]</scope>
    <source>
        <strain evidence="1">NY0173</strain>
    </source>
</reference>
<keyword evidence="2" id="KW-1185">Reference proteome</keyword>
<evidence type="ECO:0000313" key="1">
    <source>
        <dbReference type="EMBL" id="GIQ86494.1"/>
    </source>
</evidence>
<name>A0A9K3D396_9EUKA</name>
<organism evidence="1 2">
    <name type="scientific">Kipferlia bialata</name>
    <dbReference type="NCBI Taxonomy" id="797122"/>
    <lineage>
        <taxon>Eukaryota</taxon>
        <taxon>Metamonada</taxon>
        <taxon>Carpediemonas-like organisms</taxon>
        <taxon>Kipferlia</taxon>
    </lineage>
</organism>
<proteinExistence type="predicted"/>
<dbReference type="EMBL" id="BDIP01002569">
    <property type="protein sequence ID" value="GIQ86494.1"/>
    <property type="molecule type" value="Genomic_DNA"/>
</dbReference>
<feature type="non-terminal residue" evidence="1">
    <location>
        <position position="1"/>
    </location>
</feature>
<gene>
    <name evidence="1" type="ORF">KIPB_008362</name>
</gene>
<sequence length="114" mass="13119">GSYLAIRSSSDLVVDQDGKREGKNLPQRVMSVTSSTIRAHLNRSHPDLDAASEELDKVVKRLTRRYNSKRRIKLQELARQEAEHSAEREWAMRFFSQRTSTAQASDQDINDEFV</sequence>
<evidence type="ECO:0000313" key="2">
    <source>
        <dbReference type="Proteomes" id="UP000265618"/>
    </source>
</evidence>
<comment type="caution">
    <text evidence="1">The sequence shown here is derived from an EMBL/GenBank/DDBJ whole genome shotgun (WGS) entry which is preliminary data.</text>
</comment>
<dbReference type="AlphaFoldDB" id="A0A9K3D396"/>
<dbReference type="Proteomes" id="UP000265618">
    <property type="component" value="Unassembled WGS sequence"/>
</dbReference>